<sequence>MSIEKENRYHDVSLNFSSDEYDKSDDNDPTINKQDKLQNATSLSSVSTKKHNSLVWQWIILSWFVKCDEQQERDDLVVKWVVCDLQLFNVVENNEWQNMILKFDP</sequence>
<comment type="caution">
    <text evidence="2">The sequence shown here is derived from an EMBL/GenBank/DDBJ whole genome shotgun (WGS) entry which is preliminary data.</text>
</comment>
<dbReference type="EMBL" id="CAJVQB010024415">
    <property type="protein sequence ID" value="CAG8804105.1"/>
    <property type="molecule type" value="Genomic_DNA"/>
</dbReference>
<evidence type="ECO:0000313" key="3">
    <source>
        <dbReference type="Proteomes" id="UP000789901"/>
    </source>
</evidence>
<evidence type="ECO:0000256" key="1">
    <source>
        <dbReference type="SAM" id="MobiDB-lite"/>
    </source>
</evidence>
<keyword evidence="3" id="KW-1185">Reference proteome</keyword>
<organism evidence="2 3">
    <name type="scientific">Gigaspora margarita</name>
    <dbReference type="NCBI Taxonomy" id="4874"/>
    <lineage>
        <taxon>Eukaryota</taxon>
        <taxon>Fungi</taxon>
        <taxon>Fungi incertae sedis</taxon>
        <taxon>Mucoromycota</taxon>
        <taxon>Glomeromycotina</taxon>
        <taxon>Glomeromycetes</taxon>
        <taxon>Diversisporales</taxon>
        <taxon>Gigasporaceae</taxon>
        <taxon>Gigaspora</taxon>
    </lineage>
</organism>
<gene>
    <name evidence="2" type="ORF">GMARGA_LOCUS23786</name>
</gene>
<accession>A0ABN7VX94</accession>
<feature type="compositionally biased region" description="Basic and acidic residues" evidence="1">
    <location>
        <begin position="1"/>
        <end position="11"/>
    </location>
</feature>
<feature type="region of interest" description="Disordered" evidence="1">
    <location>
        <begin position="1"/>
        <end position="42"/>
    </location>
</feature>
<protein>
    <submittedName>
        <fullName evidence="2">32379_t:CDS:1</fullName>
    </submittedName>
</protein>
<reference evidence="2 3" key="1">
    <citation type="submission" date="2021-06" db="EMBL/GenBank/DDBJ databases">
        <authorList>
            <person name="Kallberg Y."/>
            <person name="Tangrot J."/>
            <person name="Rosling A."/>
        </authorList>
    </citation>
    <scope>NUCLEOTIDE SEQUENCE [LARGE SCALE GENOMIC DNA]</scope>
    <source>
        <strain evidence="2 3">120-4 pot B 10/14</strain>
    </source>
</reference>
<name>A0ABN7VX94_GIGMA</name>
<dbReference type="Proteomes" id="UP000789901">
    <property type="component" value="Unassembled WGS sequence"/>
</dbReference>
<feature type="non-terminal residue" evidence="2">
    <location>
        <position position="105"/>
    </location>
</feature>
<proteinExistence type="predicted"/>
<dbReference type="SUPFAM" id="SSF140996">
    <property type="entry name" value="Hermes dimerisation domain"/>
    <property type="match status" value="1"/>
</dbReference>
<feature type="compositionally biased region" description="Polar residues" evidence="1">
    <location>
        <begin position="29"/>
        <end position="42"/>
    </location>
</feature>
<evidence type="ECO:0000313" key="2">
    <source>
        <dbReference type="EMBL" id="CAG8804105.1"/>
    </source>
</evidence>